<accession>A0A162P7H7</accession>
<sequence>MNACGGGQEGASTPLGQTLSTEAAPSAQSIVLQKEGARRNTAELEAIAKTGVLPKPFEGPLLSGAAGSTKATLDPTPEPSAETKSLLESKSAASRTAVYRFFNSQTSAHFFTTSVTERNNVRATLPHMAYEGPAFYASGSAVPGLSPVHRFNNNQTGVHFYTISETERAHIAATMPQFVYEGIAYYASTLAGTGYTPLYRFFVSARGFHFYTSSQSERDNIIATLPQYSYEGVGYYVLGSDWQTPVIPHSGVTINHCYRAGSNTLESCESDEAMALNSQQDGHRASINPMSYSQVVSAYIGTFPFSIPLYFPRTDCVRDNVTGLIWEGKDLTGTRAGTLAYTNHADGRAGDASAYVNAVNALALCGFNDWRLPEAEELQSIVHFGLTSEPSINESWFPNTPASFYWTANDDAEDATKAWSVRFTNGTASTLIRSASFPFVMRVRLVRGQPWVGSRYLVTTAAYTGDSANNAVVDRKTGLTWRRCLQSQIWSGSACSGRAGQFNHESALANARRQTGWRMPNAREVGSLLERKLADRSLNPDAFPGAANEVLSASSPWISDSTYAWQAYGSDGRLTANERRFLYAVRLVLVEP</sequence>
<feature type="compositionally biased region" description="Polar residues" evidence="1">
    <location>
        <begin position="10"/>
        <end position="28"/>
    </location>
</feature>
<dbReference type="Proteomes" id="UP000185680">
    <property type="component" value="Chromosome"/>
</dbReference>
<dbReference type="EMBL" id="CP017476">
    <property type="protein sequence ID" value="AOW13285.1"/>
    <property type="molecule type" value="Genomic_DNA"/>
</dbReference>
<proteinExistence type="predicted"/>
<dbReference type="InterPro" id="IPR043708">
    <property type="entry name" value="DUF5648"/>
</dbReference>
<gene>
    <name evidence="4" type="ORF">LPB072_10900</name>
    <name evidence="5" type="ORF">LPB72_09505</name>
</gene>
<reference evidence="4 7" key="2">
    <citation type="submission" date="2016-10" db="EMBL/GenBank/DDBJ databases">
        <title>Hydorgenophaga sp. LPB0072 isolated from gastropod.</title>
        <authorList>
            <person name="Kim E."/>
            <person name="Yi H."/>
        </authorList>
    </citation>
    <scope>NUCLEOTIDE SEQUENCE [LARGE SCALE GENOMIC DNA]</scope>
    <source>
        <strain evidence="4 7">LPB0072</strain>
    </source>
</reference>
<reference evidence="5 6" key="1">
    <citation type="submission" date="2016-02" db="EMBL/GenBank/DDBJ databases">
        <title>Draft genome sequence of Hydrogenophaga sp. LPB0072.</title>
        <authorList>
            <person name="Shin S.-K."/>
            <person name="Yi H."/>
        </authorList>
    </citation>
    <scope>NUCLEOTIDE SEQUENCE [LARGE SCALE GENOMIC DNA]</scope>
    <source>
        <strain evidence="5 6">LPB0072</strain>
    </source>
</reference>
<dbReference type="KEGG" id="hyl:LPB072_10900"/>
<evidence type="ECO:0000256" key="1">
    <source>
        <dbReference type="SAM" id="MobiDB-lite"/>
    </source>
</evidence>
<protein>
    <recommendedName>
        <fullName evidence="8">DUF1566 domain-containing protein</fullName>
    </recommendedName>
</protein>
<dbReference type="Pfam" id="PF07603">
    <property type="entry name" value="Lcl_C"/>
    <property type="match status" value="2"/>
</dbReference>
<feature type="region of interest" description="Disordered" evidence="1">
    <location>
        <begin position="58"/>
        <end position="88"/>
    </location>
</feature>
<dbReference type="EMBL" id="LVWD01000012">
    <property type="protein sequence ID" value="OAD42107.1"/>
    <property type="molecule type" value="Genomic_DNA"/>
</dbReference>
<feature type="domain" description="Lcl C-terminal" evidence="2">
    <location>
        <begin position="471"/>
        <end position="588"/>
    </location>
</feature>
<feature type="region of interest" description="Disordered" evidence="1">
    <location>
        <begin position="1"/>
        <end position="28"/>
    </location>
</feature>
<feature type="domain" description="DUF5648" evidence="3">
    <location>
        <begin position="98"/>
        <end position="238"/>
    </location>
</feature>
<evidence type="ECO:0000313" key="6">
    <source>
        <dbReference type="Proteomes" id="UP000185657"/>
    </source>
</evidence>
<dbReference type="AlphaFoldDB" id="A0A162P7H7"/>
<dbReference type="STRING" id="1763535.LPB072_10900"/>
<organism evidence="4 7">
    <name type="scientific">Hydrogenophaga crassostreae</name>
    <dbReference type="NCBI Taxonomy" id="1763535"/>
    <lineage>
        <taxon>Bacteria</taxon>
        <taxon>Pseudomonadati</taxon>
        <taxon>Pseudomonadota</taxon>
        <taxon>Betaproteobacteria</taxon>
        <taxon>Burkholderiales</taxon>
        <taxon>Comamonadaceae</taxon>
        <taxon>Hydrogenophaga</taxon>
    </lineage>
</organism>
<dbReference type="PANTHER" id="PTHR35812:SF1">
    <property type="entry name" value="LIPOPROTEIN"/>
    <property type="match status" value="1"/>
</dbReference>
<dbReference type="Proteomes" id="UP000185657">
    <property type="component" value="Unassembled WGS sequence"/>
</dbReference>
<dbReference type="InterPro" id="IPR011460">
    <property type="entry name" value="Lcl_C"/>
</dbReference>
<feature type="domain" description="Lcl C-terminal" evidence="2">
    <location>
        <begin position="316"/>
        <end position="437"/>
    </location>
</feature>
<evidence type="ECO:0000313" key="5">
    <source>
        <dbReference type="EMBL" id="OAD42107.1"/>
    </source>
</evidence>
<evidence type="ECO:0000259" key="3">
    <source>
        <dbReference type="Pfam" id="PF18885"/>
    </source>
</evidence>
<dbReference type="Pfam" id="PF18885">
    <property type="entry name" value="DUF5648"/>
    <property type="match status" value="1"/>
</dbReference>
<evidence type="ECO:0000313" key="4">
    <source>
        <dbReference type="EMBL" id="AOW13285.1"/>
    </source>
</evidence>
<name>A0A162P7H7_9BURK</name>
<evidence type="ECO:0000259" key="2">
    <source>
        <dbReference type="Pfam" id="PF07603"/>
    </source>
</evidence>
<evidence type="ECO:0000313" key="7">
    <source>
        <dbReference type="Proteomes" id="UP000185680"/>
    </source>
</evidence>
<dbReference type="PANTHER" id="PTHR35812">
    <property type="entry name" value="LIPOPROTEIN"/>
    <property type="match status" value="1"/>
</dbReference>
<evidence type="ECO:0008006" key="8">
    <source>
        <dbReference type="Google" id="ProtNLM"/>
    </source>
</evidence>
<keyword evidence="6" id="KW-1185">Reference proteome</keyword>